<dbReference type="EMBL" id="QWVS01000064">
    <property type="protein sequence ID" value="RID81595.1"/>
    <property type="molecule type" value="Genomic_DNA"/>
</dbReference>
<feature type="transmembrane region" description="Helical" evidence="1">
    <location>
        <begin position="159"/>
        <end position="181"/>
    </location>
</feature>
<accession>A0A398AVF9</accession>
<protein>
    <recommendedName>
        <fullName evidence="4">Yip1 domain-containing protein</fullName>
    </recommendedName>
</protein>
<gene>
    <name evidence="2" type="ORF">D1953_20295</name>
</gene>
<dbReference type="RefSeq" id="WP_119118970.1">
    <property type="nucleotide sequence ID" value="NZ_QWVS01000064.1"/>
</dbReference>
<evidence type="ECO:0000256" key="1">
    <source>
        <dbReference type="SAM" id="Phobius"/>
    </source>
</evidence>
<reference evidence="2 3" key="1">
    <citation type="submission" date="2018-08" db="EMBL/GenBank/DDBJ databases">
        <title>Bacillus jemisoniae sp. nov., Bacillus chryseoplanitiae sp. nov., Bacillus resnikiae sp. nov., and Bacillus frankliniae sp. nov., isolated from Viking spacecraft and associated surfaces.</title>
        <authorList>
            <person name="Seuylemezian A."/>
            <person name="Vaishampayan P."/>
        </authorList>
    </citation>
    <scope>NUCLEOTIDE SEQUENCE [LARGE SCALE GENOMIC DNA]</scope>
    <source>
        <strain evidence="2 3">MA001</strain>
    </source>
</reference>
<keyword evidence="1" id="KW-0812">Transmembrane</keyword>
<feature type="transmembrane region" description="Helical" evidence="1">
    <location>
        <begin position="75"/>
        <end position="104"/>
    </location>
</feature>
<sequence>MIYQVRLLKGLFTLEKSRYKLQNAEAVTHIGRNIVFLYVASLLLFCLYGFLGIGSESFSKELVGLGESEFEMGKLLILAGNAVAGLIYPTVYLFLIALFVWALTDIAYLKVLIVQMIIFIVQLLEKLLLLPFFVYLDINYDANPFSLGVISQYLVSQEYVIHLFSEITIFQVFVIAIQYYYLKKMTERNTYTLLAVIVLSYIAIWLLNALLAYVKVSVFV</sequence>
<comment type="caution">
    <text evidence="2">The sequence shown here is derived from an EMBL/GenBank/DDBJ whole genome shotgun (WGS) entry which is preliminary data.</text>
</comment>
<name>A0A398AVF9_9BACI</name>
<evidence type="ECO:0008006" key="4">
    <source>
        <dbReference type="Google" id="ProtNLM"/>
    </source>
</evidence>
<evidence type="ECO:0000313" key="3">
    <source>
        <dbReference type="Proteomes" id="UP000266016"/>
    </source>
</evidence>
<proteinExistence type="predicted"/>
<feature type="transmembrane region" description="Helical" evidence="1">
    <location>
        <begin position="35"/>
        <end position="55"/>
    </location>
</feature>
<evidence type="ECO:0000313" key="2">
    <source>
        <dbReference type="EMBL" id="RID81595.1"/>
    </source>
</evidence>
<dbReference type="AlphaFoldDB" id="A0A398AVF9"/>
<feature type="transmembrane region" description="Helical" evidence="1">
    <location>
        <begin position="111"/>
        <end position="136"/>
    </location>
</feature>
<feature type="transmembrane region" description="Helical" evidence="1">
    <location>
        <begin position="193"/>
        <end position="214"/>
    </location>
</feature>
<organism evidence="2 3">
    <name type="scientific">Peribacillus asahii</name>
    <dbReference type="NCBI Taxonomy" id="228899"/>
    <lineage>
        <taxon>Bacteria</taxon>
        <taxon>Bacillati</taxon>
        <taxon>Bacillota</taxon>
        <taxon>Bacilli</taxon>
        <taxon>Bacillales</taxon>
        <taxon>Bacillaceae</taxon>
        <taxon>Peribacillus</taxon>
    </lineage>
</organism>
<keyword evidence="1" id="KW-1133">Transmembrane helix</keyword>
<keyword evidence="1" id="KW-0472">Membrane</keyword>
<keyword evidence="3" id="KW-1185">Reference proteome</keyword>
<dbReference type="Proteomes" id="UP000266016">
    <property type="component" value="Unassembled WGS sequence"/>
</dbReference>